<protein>
    <submittedName>
        <fullName evidence="1">Uncharacterized protein</fullName>
    </submittedName>
</protein>
<dbReference type="AlphaFoldDB" id="A0A1E8BVE3"/>
<dbReference type="PATRIC" id="fig|86662.23.peg.948"/>
<dbReference type="CDD" id="cd00085">
    <property type="entry name" value="HNHc"/>
    <property type="match status" value="1"/>
</dbReference>
<dbReference type="Gene3D" id="1.10.30.50">
    <property type="match status" value="1"/>
</dbReference>
<proteinExistence type="predicted"/>
<sequence>MRPIDRGDVPVDEDGEPIQFKKYQESRGHLMDRIGSYCSYCERSLGGNVAVEHIQPKSLHEELALTWDNFLLACVNCNSIKSNQSINLEEYLWPDKDNTLLAFHYMEGGLITVSTALTPEVKQLAERSMQLTGLNRYPSVDPNTNPERTDTRWRDRRTAYERAMRAKENLTSFDNPPMREQIVDTAVATGFFSVWMSVFKHDVDMLLRLIHAFPGSSTNCFDENGVPVNRDGGSV</sequence>
<name>A0A1E8BVE3_BACMY</name>
<dbReference type="Proteomes" id="UP000175835">
    <property type="component" value="Unassembled WGS sequence"/>
</dbReference>
<evidence type="ECO:0000313" key="1">
    <source>
        <dbReference type="EMBL" id="OFE02291.1"/>
    </source>
</evidence>
<organism evidence="1 2">
    <name type="scientific">Bacillus mycoides</name>
    <dbReference type="NCBI Taxonomy" id="1405"/>
    <lineage>
        <taxon>Bacteria</taxon>
        <taxon>Bacillati</taxon>
        <taxon>Bacillota</taxon>
        <taxon>Bacilli</taxon>
        <taxon>Bacillales</taxon>
        <taxon>Bacillaceae</taxon>
        <taxon>Bacillus</taxon>
        <taxon>Bacillus cereus group</taxon>
    </lineage>
</organism>
<gene>
    <name evidence="1" type="ORF">BWGOE11_02150</name>
</gene>
<comment type="caution">
    <text evidence="1">The sequence shown here is derived from an EMBL/GenBank/DDBJ whole genome shotgun (WGS) entry which is preliminary data.</text>
</comment>
<dbReference type="Pfam" id="PF01844">
    <property type="entry name" value="HNH"/>
    <property type="match status" value="1"/>
</dbReference>
<reference evidence="1 2" key="1">
    <citation type="submission" date="2016-05" db="EMBL/GenBank/DDBJ databases">
        <title>Bacillus thuringiensis and Bacillus weihenstephanensis as novel biocontrol agents of wilt causing Verticillium species.</title>
        <authorList>
            <person name="Hollensteiner J."/>
            <person name="Wemheuer F."/>
            <person name="Harting R."/>
            <person name="Kolarzyk A."/>
            <person name="Diaz-Valerio S."/>
            <person name="Poehlein A."/>
            <person name="Brzuszkiewicz E."/>
            <person name="Nesemann K."/>
            <person name="Braus-Stromeyer S."/>
            <person name="Braus G."/>
            <person name="Daniel R."/>
            <person name="Liesegang H."/>
        </authorList>
    </citation>
    <scope>NUCLEOTIDE SEQUENCE [LARGE SCALE GENOMIC DNA]</scope>
    <source>
        <strain evidence="1 2">GOE11</strain>
    </source>
</reference>
<accession>A0A1E8BVE3</accession>
<dbReference type="InterPro" id="IPR003615">
    <property type="entry name" value="HNH_nuc"/>
</dbReference>
<evidence type="ECO:0000313" key="2">
    <source>
        <dbReference type="Proteomes" id="UP000175835"/>
    </source>
</evidence>
<dbReference type="GO" id="GO:0008270">
    <property type="term" value="F:zinc ion binding"/>
    <property type="evidence" value="ECO:0007669"/>
    <property type="project" value="InterPro"/>
</dbReference>
<dbReference type="GO" id="GO:0003676">
    <property type="term" value="F:nucleic acid binding"/>
    <property type="evidence" value="ECO:0007669"/>
    <property type="project" value="InterPro"/>
</dbReference>
<dbReference type="InterPro" id="IPR002711">
    <property type="entry name" value="HNH"/>
</dbReference>
<dbReference type="EMBL" id="LXLX01000004">
    <property type="protein sequence ID" value="OFE02291.1"/>
    <property type="molecule type" value="Genomic_DNA"/>
</dbReference>
<dbReference type="GO" id="GO:0004519">
    <property type="term" value="F:endonuclease activity"/>
    <property type="evidence" value="ECO:0007669"/>
    <property type="project" value="InterPro"/>
</dbReference>
<dbReference type="RefSeq" id="WP_002203004.1">
    <property type="nucleotide sequence ID" value="NZ_CP035976.1"/>
</dbReference>